<dbReference type="Proteomes" id="UP000253153">
    <property type="component" value="Unassembled WGS sequence"/>
</dbReference>
<dbReference type="Gene3D" id="3.40.50.150">
    <property type="entry name" value="Vaccinia Virus protein VP39"/>
    <property type="match status" value="1"/>
</dbReference>
<organism evidence="6 7">
    <name type="scientific">Fusarium coffeatum</name>
    <dbReference type="NCBI Taxonomy" id="231269"/>
    <lineage>
        <taxon>Eukaryota</taxon>
        <taxon>Fungi</taxon>
        <taxon>Dikarya</taxon>
        <taxon>Ascomycota</taxon>
        <taxon>Pezizomycotina</taxon>
        <taxon>Sordariomycetes</taxon>
        <taxon>Hypocreomycetidae</taxon>
        <taxon>Hypocreales</taxon>
        <taxon>Nectriaceae</taxon>
        <taxon>Fusarium</taxon>
        <taxon>Fusarium incarnatum-equiseti species complex</taxon>
    </lineage>
</organism>
<dbReference type="RefSeq" id="XP_031019458.1">
    <property type="nucleotide sequence ID" value="XM_031156435.1"/>
</dbReference>
<evidence type="ECO:0000313" key="7">
    <source>
        <dbReference type="Proteomes" id="UP000253153"/>
    </source>
</evidence>
<evidence type="ECO:0000259" key="5">
    <source>
        <dbReference type="Pfam" id="PF00891"/>
    </source>
</evidence>
<dbReference type="OrthoDB" id="2410195at2759"/>
<gene>
    <name evidence="6" type="ORF">FIESC28_02285</name>
</gene>
<dbReference type="GO" id="GO:0008171">
    <property type="term" value="F:O-methyltransferase activity"/>
    <property type="evidence" value="ECO:0007669"/>
    <property type="project" value="InterPro"/>
</dbReference>
<dbReference type="Gene3D" id="1.10.10.10">
    <property type="entry name" value="Winged helix-like DNA-binding domain superfamily/Winged helix DNA-binding domain"/>
    <property type="match status" value="1"/>
</dbReference>
<dbReference type="PANTHER" id="PTHR43712">
    <property type="entry name" value="PUTATIVE (AFU_ORTHOLOGUE AFUA_4G14580)-RELATED"/>
    <property type="match status" value="1"/>
</dbReference>
<evidence type="ECO:0000256" key="4">
    <source>
        <dbReference type="PIRSR" id="PIRSR005739-1"/>
    </source>
</evidence>
<name>A0A366S6A5_9HYPO</name>
<dbReference type="InterPro" id="IPR036388">
    <property type="entry name" value="WH-like_DNA-bd_sf"/>
</dbReference>
<keyword evidence="3" id="KW-0949">S-adenosyl-L-methionine</keyword>
<dbReference type="InterPro" id="IPR036390">
    <property type="entry name" value="WH_DNA-bd_sf"/>
</dbReference>
<feature type="active site" description="Proton acceptor" evidence="4">
    <location>
        <position position="302"/>
    </location>
</feature>
<dbReference type="PIRSF" id="PIRSF005739">
    <property type="entry name" value="O-mtase"/>
    <property type="match status" value="1"/>
</dbReference>
<dbReference type="PROSITE" id="PS51683">
    <property type="entry name" value="SAM_OMT_II"/>
    <property type="match status" value="1"/>
</dbReference>
<evidence type="ECO:0000256" key="2">
    <source>
        <dbReference type="ARBA" id="ARBA00022679"/>
    </source>
</evidence>
<dbReference type="InterPro" id="IPR016461">
    <property type="entry name" value="COMT-like"/>
</dbReference>
<evidence type="ECO:0000313" key="6">
    <source>
        <dbReference type="EMBL" id="RBR24867.1"/>
    </source>
</evidence>
<keyword evidence="7" id="KW-1185">Reference proteome</keyword>
<keyword evidence="1" id="KW-0489">Methyltransferase</keyword>
<feature type="domain" description="O-methyltransferase C-terminal" evidence="5">
    <location>
        <begin position="225"/>
        <end position="373"/>
    </location>
</feature>
<evidence type="ECO:0000256" key="3">
    <source>
        <dbReference type="ARBA" id="ARBA00022691"/>
    </source>
</evidence>
<keyword evidence="2" id="KW-0808">Transferase</keyword>
<dbReference type="SUPFAM" id="SSF46785">
    <property type="entry name" value="Winged helix' DNA-binding domain"/>
    <property type="match status" value="1"/>
</dbReference>
<dbReference type="SUPFAM" id="SSF53335">
    <property type="entry name" value="S-adenosyl-L-methionine-dependent methyltransferases"/>
    <property type="match status" value="1"/>
</dbReference>
<accession>A0A366S6A5</accession>
<proteinExistence type="predicted"/>
<evidence type="ECO:0000256" key="1">
    <source>
        <dbReference type="ARBA" id="ARBA00022603"/>
    </source>
</evidence>
<dbReference type="EMBL" id="QKXC01000048">
    <property type="protein sequence ID" value="RBR24867.1"/>
    <property type="molecule type" value="Genomic_DNA"/>
</dbReference>
<dbReference type="Pfam" id="PF00891">
    <property type="entry name" value="Methyltransf_2"/>
    <property type="match status" value="1"/>
</dbReference>
<protein>
    <recommendedName>
        <fullName evidence="5">O-methyltransferase C-terminal domain-containing protein</fullName>
    </recommendedName>
</protein>
<reference evidence="6 7" key="1">
    <citation type="submission" date="2018-06" db="EMBL/GenBank/DDBJ databases">
        <title>Fusarium incarnatum-equiseti species complex species 28.</title>
        <authorList>
            <person name="Gardiner D.M."/>
        </authorList>
    </citation>
    <scope>NUCLEOTIDE SEQUENCE [LARGE SCALE GENOMIC DNA]</scope>
    <source>
        <strain evidence="6 7">FIESC_28</strain>
    </source>
</reference>
<dbReference type="AlphaFoldDB" id="A0A366S6A5"/>
<sequence>MAALLLQSIAADGEKLLQTGDNLARQALIASASALIQELENPGEQLARIGWGEPTRTAALRTLFDLKILQKLGQAPQGSEQLAAGTEADPILVARALKHLAANGIIKEVGREQYIGTPFSMSTRDPTVEGGLIYSFEGMIPTFQGLPEFLAKTKYQIPKDENNSPVQHGLRTDKPFFSILKDNARLGSAFNSFMTGYAKARPRWIDFYPYKERLGEFKAEDSSAPWIVDVGGGLGHEMLGLVSGDTKPPGRLVLQDLPSVIAEAKSSGSVPGTIETVAHDFFTPQPVEYHGAKAYFMRLVLHDWPDVECATILSHLRNAMIKDYSRLIINETVLRDVGAPWQQTSLDWTMMAMLVSRERTESQWHSLLENAGLKITKIYQQGPENVIEATLA</sequence>
<dbReference type="InterPro" id="IPR029063">
    <property type="entry name" value="SAM-dependent_MTases_sf"/>
</dbReference>
<comment type="caution">
    <text evidence="6">The sequence shown here is derived from an EMBL/GenBank/DDBJ whole genome shotgun (WGS) entry which is preliminary data.</text>
</comment>
<dbReference type="GeneID" id="41991731"/>
<dbReference type="InterPro" id="IPR001077">
    <property type="entry name" value="COMT_C"/>
</dbReference>
<dbReference type="PANTHER" id="PTHR43712:SF1">
    <property type="entry name" value="HYPOTHETICAL O-METHYLTRANSFERASE (EUROFUNG)-RELATED"/>
    <property type="match status" value="1"/>
</dbReference>
<dbReference type="GO" id="GO:0032259">
    <property type="term" value="P:methylation"/>
    <property type="evidence" value="ECO:0007669"/>
    <property type="project" value="UniProtKB-KW"/>
</dbReference>